<dbReference type="Pfam" id="PF20530">
    <property type="entry name" value="DUF6745"/>
    <property type="match status" value="1"/>
</dbReference>
<proteinExistence type="predicted"/>
<evidence type="ECO:0000313" key="2">
    <source>
        <dbReference type="EMBL" id="MBE9115869.1"/>
    </source>
</evidence>
<reference evidence="2" key="1">
    <citation type="submission" date="2020-10" db="EMBL/GenBank/DDBJ databases">
        <authorList>
            <person name="Castelo-Branco R."/>
            <person name="Eusebio N."/>
            <person name="Adriana R."/>
            <person name="Vieira A."/>
            <person name="Brugerolle De Fraissinette N."/>
            <person name="Rezende De Castro R."/>
            <person name="Schneider M.P."/>
            <person name="Vasconcelos V."/>
            <person name="Leao P.N."/>
        </authorList>
    </citation>
    <scope>NUCLEOTIDE SEQUENCE</scope>
    <source>
        <strain evidence="2">LEGE 07157</strain>
    </source>
</reference>
<comment type="caution">
    <text evidence="2">The sequence shown here is derived from an EMBL/GenBank/DDBJ whole genome shotgun (WGS) entry which is preliminary data.</text>
</comment>
<dbReference type="AlphaFoldDB" id="A0A8J7DVJ5"/>
<accession>A0A8J7DVJ5</accession>
<feature type="domain" description="DUF6745" evidence="1">
    <location>
        <begin position="181"/>
        <end position="352"/>
    </location>
</feature>
<gene>
    <name evidence="2" type="ORF">IQ249_08190</name>
</gene>
<protein>
    <recommendedName>
        <fullName evidence="1">DUF6745 domain-containing protein</fullName>
    </recommendedName>
</protein>
<evidence type="ECO:0000313" key="3">
    <source>
        <dbReference type="Proteomes" id="UP000654482"/>
    </source>
</evidence>
<keyword evidence="3" id="KW-1185">Reference proteome</keyword>
<name>A0A8J7DVJ5_9CYAN</name>
<dbReference type="Proteomes" id="UP000654482">
    <property type="component" value="Unassembled WGS sequence"/>
</dbReference>
<sequence length="354" mass="41820">MREIITGLTPQQQALISIYREKWLNAICLTRPIDRAEATAAIQLVYQALDLPQPKILFFDSPLGIVKEVLENPYPNNRSFERAYNKFSRQIVNHLDLGIYDQVEEEVYYYIYKREINRLAFKMYGWETWRVPDLWRKIWEGICEVLIDHQDKLYSTFRFLENCIDTIMIRDYKLCRIDFFISAINCHYDREKWHALTSLVRSCGFVLLGEQVCFVSDRPRKLCLDSSCHLHAEGEPAIEFADGFRAYLYHGIRLPEKYGKVCPKEWCSQWLLSEEDDELRRILIQEIGYDKICQELQTIQLDCWGEYTLLKIDSDIDVIPVHLLGISDPTTKKIRFCRVPPDLQTAKQAVEWIN</sequence>
<dbReference type="RefSeq" id="WP_194028960.1">
    <property type="nucleotide sequence ID" value="NZ_JADEWZ010000009.1"/>
</dbReference>
<dbReference type="EMBL" id="JADEWZ010000009">
    <property type="protein sequence ID" value="MBE9115869.1"/>
    <property type="molecule type" value="Genomic_DNA"/>
</dbReference>
<organism evidence="2 3">
    <name type="scientific">Lusitaniella coriacea LEGE 07157</name>
    <dbReference type="NCBI Taxonomy" id="945747"/>
    <lineage>
        <taxon>Bacteria</taxon>
        <taxon>Bacillati</taxon>
        <taxon>Cyanobacteriota</taxon>
        <taxon>Cyanophyceae</taxon>
        <taxon>Spirulinales</taxon>
        <taxon>Lusitaniellaceae</taxon>
        <taxon>Lusitaniella</taxon>
    </lineage>
</organism>
<evidence type="ECO:0000259" key="1">
    <source>
        <dbReference type="Pfam" id="PF20530"/>
    </source>
</evidence>
<dbReference type="InterPro" id="IPR046633">
    <property type="entry name" value="DUF6745"/>
</dbReference>